<sequence length="173" mass="19781">MPEWGVALIGVFVGFLLNEVVSFLKRYCQLSTYLKALNDELEANKFQIRQKREIAEKILEALEKGHFLPGKSVPFASLAYSNYMANLVPKLSPIERDNVRHIYGNLLAVDEIMSSLEESFRTDHQAGVMENVSEAYKGKVRDIITNYDVISHLIDSYLKGQPEDIYHRNQENA</sequence>
<dbReference type="RefSeq" id="WP_113862272.1">
    <property type="nucleotide sequence ID" value="NZ_QNRO01000006.1"/>
</dbReference>
<gene>
    <name evidence="1" type="ORF">DET50_106122</name>
</gene>
<accession>A0A366GTT8</accession>
<protein>
    <submittedName>
        <fullName evidence="1">Uncharacterized protein</fullName>
    </submittedName>
</protein>
<dbReference type="Proteomes" id="UP000252995">
    <property type="component" value="Unassembled WGS sequence"/>
</dbReference>
<dbReference type="OrthoDB" id="9821840at2"/>
<dbReference type="EMBL" id="QNRO01000006">
    <property type="protein sequence ID" value="RBP31101.1"/>
    <property type="molecule type" value="Genomic_DNA"/>
</dbReference>
<evidence type="ECO:0000313" key="1">
    <source>
        <dbReference type="EMBL" id="RBP31101.1"/>
    </source>
</evidence>
<comment type="caution">
    <text evidence="1">The sequence shown here is derived from an EMBL/GenBank/DDBJ whole genome shotgun (WGS) entry which is preliminary data.</text>
</comment>
<proteinExistence type="predicted"/>
<reference evidence="1 2" key="1">
    <citation type="submission" date="2018-06" db="EMBL/GenBank/DDBJ databases">
        <title>Freshwater and sediment microbial communities from various areas in North America, analyzing microbe dynamics in response to fracking.</title>
        <authorList>
            <person name="Lamendella R."/>
        </authorList>
    </citation>
    <scope>NUCLEOTIDE SEQUENCE [LARGE SCALE GENOMIC DNA]</scope>
    <source>
        <strain evidence="1 2">114J</strain>
    </source>
</reference>
<dbReference type="AlphaFoldDB" id="A0A366GTT8"/>
<organism evidence="1 2">
    <name type="scientific">Marinobacter pelagius</name>
    <dbReference type="NCBI Taxonomy" id="379482"/>
    <lineage>
        <taxon>Bacteria</taxon>
        <taxon>Pseudomonadati</taxon>
        <taxon>Pseudomonadota</taxon>
        <taxon>Gammaproteobacteria</taxon>
        <taxon>Pseudomonadales</taxon>
        <taxon>Marinobacteraceae</taxon>
        <taxon>Marinobacter</taxon>
    </lineage>
</organism>
<evidence type="ECO:0000313" key="2">
    <source>
        <dbReference type="Proteomes" id="UP000252995"/>
    </source>
</evidence>
<name>A0A366GTT8_9GAMM</name>